<dbReference type="KEGG" id="omr:OXIME_001593"/>
<keyword evidence="5" id="KW-1185">Reference proteome</keyword>
<dbReference type="CDD" id="cd00829">
    <property type="entry name" value="SCP-x_thiolase"/>
    <property type="match status" value="1"/>
</dbReference>
<dbReference type="PIRSF" id="PIRSF000429">
    <property type="entry name" value="Ac-CoA_Ac_transf"/>
    <property type="match status" value="1"/>
</dbReference>
<dbReference type="GO" id="GO:0008299">
    <property type="term" value="P:isoprenoid biosynthetic process"/>
    <property type="evidence" value="ECO:0007669"/>
    <property type="project" value="UniProtKB-KW"/>
</dbReference>
<dbReference type="InterPro" id="IPR020616">
    <property type="entry name" value="Thiolase_N"/>
</dbReference>
<dbReference type="GeneID" id="95968331"/>
<dbReference type="InterPro" id="IPR055140">
    <property type="entry name" value="Thiolase_C_2"/>
</dbReference>
<feature type="domain" description="Thiolase N-terminal" evidence="2">
    <location>
        <begin position="21"/>
        <end position="217"/>
    </location>
</feature>
<dbReference type="PANTHER" id="PTHR42870">
    <property type="entry name" value="ACETYL-COA C-ACETYLTRANSFERASE"/>
    <property type="match status" value="1"/>
</dbReference>
<evidence type="ECO:0000256" key="1">
    <source>
        <dbReference type="ARBA" id="ARBA00023229"/>
    </source>
</evidence>
<name>A0AAX4NI03_9ARCH</name>
<accession>A0AAX4NI03</accession>
<reference evidence="4 5" key="1">
    <citation type="submission" date="2023-09" db="EMBL/GenBank/DDBJ databases">
        <authorList>
            <person name="Golyshina O.V."/>
            <person name="Lunev E.A."/>
            <person name="Bargiela R."/>
            <person name="Gaines M.C."/>
            <person name="Daum B."/>
            <person name="Bale N.J."/>
            <person name="Koenen M."/>
            <person name="Sinninghe Damst J.S."/>
            <person name="Yakimov M."/>
            <person name="Golyshin P.N."/>
        </authorList>
    </citation>
    <scope>NUCLEOTIDE SEQUENCE [LARGE SCALE GENOMIC DNA]</scope>
    <source>
        <strain evidence="4 5">M1</strain>
    </source>
</reference>
<evidence type="ECO:0000259" key="3">
    <source>
        <dbReference type="Pfam" id="PF22691"/>
    </source>
</evidence>
<keyword evidence="1" id="KW-0414">Isoprene biosynthesis</keyword>
<dbReference type="Proteomes" id="UP001451606">
    <property type="component" value="Chromosome"/>
</dbReference>
<dbReference type="GO" id="GO:0016747">
    <property type="term" value="F:acyltransferase activity, transferring groups other than amino-acyl groups"/>
    <property type="evidence" value="ECO:0007669"/>
    <property type="project" value="InterPro"/>
</dbReference>
<gene>
    <name evidence="4" type="ORF">OXIME_001593</name>
</gene>
<evidence type="ECO:0000313" key="4">
    <source>
        <dbReference type="EMBL" id="WYY00999.1"/>
    </source>
</evidence>
<dbReference type="EMBL" id="CP133772">
    <property type="protein sequence ID" value="WYY00999.1"/>
    <property type="molecule type" value="Genomic_DNA"/>
</dbReference>
<protein>
    <submittedName>
        <fullName evidence="4">Thiolase family protein</fullName>
    </submittedName>
</protein>
<sequence length="380" mass="40631">MSVIADVSFTRFGKRPEGLLDLSAESALPLVRRYGKEVDFIVFSNSYSGEFNDMSGLNNLISTRLSLDGIPSVRVDNTSGSGGSAIMVADSLIRSGNASNVLVIGAEKMTGYPTKRSTRIIASLLQPEERSAGISLPSLAAFMTRSYMKEFDAPRESIAKVAVKNHHNGSLNPFAHFQSEITLEEVLNSRIIADPLRIFEFCPVSDGAVSLLMTSEENRSSFGDHHVEILGVGCASGTSSLSFRDSLTSIGSVKRSSEMAFHRSKLNPDDMDVVELHDMAAVLEIIESEDAGFFRKGHGWEAVMNGETEIGGNRPINTSGGLNSKGHPIGASGIAQAGEVYLQLIGKAERRQIKDANLGFSLSMAGFGNNATAIVYGGAS</sequence>
<evidence type="ECO:0000259" key="2">
    <source>
        <dbReference type="Pfam" id="PF00108"/>
    </source>
</evidence>
<evidence type="ECO:0000313" key="5">
    <source>
        <dbReference type="Proteomes" id="UP001451606"/>
    </source>
</evidence>
<dbReference type="InterPro" id="IPR016039">
    <property type="entry name" value="Thiolase-like"/>
</dbReference>
<proteinExistence type="predicted"/>
<dbReference type="Pfam" id="PF22691">
    <property type="entry name" value="Thiolase_C_1"/>
    <property type="match status" value="1"/>
</dbReference>
<feature type="domain" description="Thiolase C-terminal" evidence="3">
    <location>
        <begin position="235"/>
        <end position="377"/>
    </location>
</feature>
<dbReference type="InterPro" id="IPR002155">
    <property type="entry name" value="Thiolase"/>
</dbReference>
<dbReference type="SUPFAM" id="SSF53901">
    <property type="entry name" value="Thiolase-like"/>
    <property type="match status" value="2"/>
</dbReference>
<dbReference type="RefSeq" id="WP_393971321.1">
    <property type="nucleotide sequence ID" value="NZ_CP133772.1"/>
</dbReference>
<dbReference type="AlphaFoldDB" id="A0AAX4NI03"/>
<dbReference type="Pfam" id="PF00108">
    <property type="entry name" value="Thiolase_N"/>
    <property type="match status" value="1"/>
</dbReference>
<dbReference type="PANTHER" id="PTHR42870:SF1">
    <property type="entry name" value="NON-SPECIFIC LIPID-TRANSFER PROTEIN-LIKE 2"/>
    <property type="match status" value="1"/>
</dbReference>
<organism evidence="4 5">
    <name type="scientific">Oxyplasma meridianum</name>
    <dbReference type="NCBI Taxonomy" id="3073602"/>
    <lineage>
        <taxon>Archaea</taxon>
        <taxon>Methanobacteriati</taxon>
        <taxon>Thermoplasmatota</taxon>
        <taxon>Thermoplasmata</taxon>
        <taxon>Thermoplasmatales</taxon>
        <taxon>Thermoplasmataceae</taxon>
        <taxon>Oxyplasma</taxon>
    </lineage>
</organism>
<dbReference type="Gene3D" id="3.40.47.10">
    <property type="match status" value="1"/>
</dbReference>